<evidence type="ECO:0000313" key="4">
    <source>
        <dbReference type="Proteomes" id="UP000190750"/>
    </source>
</evidence>
<keyword evidence="1" id="KW-0175">Coiled coil</keyword>
<name>A0A1T1AYD5_RHOFE</name>
<keyword evidence="4" id="KW-1185">Reference proteome</keyword>
<evidence type="ECO:0000313" key="3">
    <source>
        <dbReference type="EMBL" id="OOV09146.1"/>
    </source>
</evidence>
<feature type="coiled-coil region" evidence="1">
    <location>
        <begin position="363"/>
        <end position="390"/>
    </location>
</feature>
<dbReference type="EMBL" id="MTJN01000002">
    <property type="protein sequence ID" value="OOV08804.1"/>
    <property type="molecule type" value="Genomic_DNA"/>
</dbReference>
<proteinExistence type="predicted"/>
<organism evidence="3 4">
    <name type="scientific">Rhodoferax fermentans</name>
    <dbReference type="NCBI Taxonomy" id="28066"/>
    <lineage>
        <taxon>Bacteria</taxon>
        <taxon>Pseudomonadati</taxon>
        <taxon>Pseudomonadota</taxon>
        <taxon>Betaproteobacteria</taxon>
        <taxon>Burkholderiales</taxon>
        <taxon>Comamonadaceae</taxon>
        <taxon>Rhodoferax</taxon>
    </lineage>
</organism>
<evidence type="ECO:0000313" key="2">
    <source>
        <dbReference type="EMBL" id="OOV08804.1"/>
    </source>
</evidence>
<dbReference type="RefSeq" id="WP_078366685.1">
    <property type="nucleotide sequence ID" value="NZ_MTJN01000002.1"/>
</dbReference>
<comment type="caution">
    <text evidence="3">The sequence shown here is derived from an EMBL/GenBank/DDBJ whole genome shotgun (WGS) entry which is preliminary data.</text>
</comment>
<dbReference type="AlphaFoldDB" id="A0A1T1AYD5"/>
<dbReference type="STRING" id="28066.RF819_00135"/>
<dbReference type="EMBL" id="MTJN01000002">
    <property type="protein sequence ID" value="OOV09146.1"/>
    <property type="molecule type" value="Genomic_DNA"/>
</dbReference>
<dbReference type="Proteomes" id="UP000190750">
    <property type="component" value="Unassembled WGS sequence"/>
</dbReference>
<protein>
    <recommendedName>
        <fullName evidence="5">Toxic anion resistance protein</fullName>
    </recommendedName>
</protein>
<sequence length="390" mass="42502">MERSIFPTVVVPAPSPAQASLVQDSLETGSIVLRPEQVPQAEQALAALDFADVPSGDIIKIGLGAEQALQKTLDGFLARLDKKTASKVFALFERLEKGVDDAKLPEILERIQQGEAPGFFAGLFAKLTGRKPEEAFREFMQEIGELISIRTQTLADKMVRLEGELSKEMKTLFGELQALESLKQSYGTHFASFTVDAAVARAFLEKARQYVAQQTVAADPADVSAQARLRELQDKLGLLESRALALEGTYTRLPADQMVIQQIEAAGIATLQETATTVSSRFASIKMTLLAIHGAFAVKSVQQIAERQARLDQQLTQLRGQATKDVAIAAAKAPGDNRVAQAQQIAAIITQTREIHELVETAKQETEAKFEAAQQMFEQSRAELAALRKA</sequence>
<evidence type="ECO:0008006" key="5">
    <source>
        <dbReference type="Google" id="ProtNLM"/>
    </source>
</evidence>
<gene>
    <name evidence="2" type="ORF">RF819_00135</name>
    <name evidence="3" type="ORF">RF819_13970</name>
</gene>
<reference evidence="3 4" key="1">
    <citation type="submission" date="2017-01" db="EMBL/GenBank/DDBJ databases">
        <title>Genome sequencing of Rhodoferax fermentans JCM 7819.</title>
        <authorList>
            <person name="Kim Y.J."/>
            <person name="Farh M.E.-A."/>
            <person name="Yang D.-C."/>
        </authorList>
    </citation>
    <scope>NUCLEOTIDE SEQUENCE [LARGE SCALE GENOMIC DNA]</scope>
    <source>
        <strain evidence="3 4">JCM 7819</strain>
    </source>
</reference>
<accession>A0A1T1AYD5</accession>
<evidence type="ECO:0000256" key="1">
    <source>
        <dbReference type="SAM" id="Coils"/>
    </source>
</evidence>